<dbReference type="Pfam" id="PF00561">
    <property type="entry name" value="Abhydrolase_1"/>
    <property type="match status" value="1"/>
</dbReference>
<comment type="similarity">
    <text evidence="1">Belongs to the peptidase S33 family.</text>
</comment>
<evidence type="ECO:0000259" key="5">
    <source>
        <dbReference type="Pfam" id="PF00561"/>
    </source>
</evidence>
<dbReference type="PANTHER" id="PTHR43248">
    <property type="entry name" value="2-SUCCINYL-6-HYDROXY-2,4-CYCLOHEXADIENE-1-CARBOXYLATE SYNTHASE"/>
    <property type="match status" value="1"/>
</dbReference>
<feature type="signal peptide" evidence="4">
    <location>
        <begin position="1"/>
        <end position="21"/>
    </location>
</feature>
<dbReference type="PATRIC" id="fig|1035195.3.peg.319"/>
<keyword evidence="7" id="KW-1185">Reference proteome</keyword>
<gene>
    <name evidence="6" type="ORF">HMPREF9997_00345</name>
</gene>
<accession>L1MM98</accession>
<name>L1MM98_9CORY</name>
<feature type="chain" id="PRO_5039360546" description="AB hydrolase-1 domain-containing protein" evidence="4">
    <location>
        <begin position="22"/>
        <end position="375"/>
    </location>
</feature>
<evidence type="ECO:0000313" key="6">
    <source>
        <dbReference type="EMBL" id="EKX92061.1"/>
    </source>
</evidence>
<dbReference type="eggNOG" id="COG0596">
    <property type="taxonomic scope" value="Bacteria"/>
</dbReference>
<dbReference type="STRING" id="1035195.HMPREF9997_00345"/>
<dbReference type="EMBL" id="AMEM01000007">
    <property type="protein sequence ID" value="EKX92061.1"/>
    <property type="molecule type" value="Genomic_DNA"/>
</dbReference>
<dbReference type="SUPFAM" id="SSF53474">
    <property type="entry name" value="alpha/beta-Hydrolases"/>
    <property type="match status" value="1"/>
</dbReference>
<proteinExistence type="inferred from homology"/>
<dbReference type="PANTHER" id="PTHR43248:SF29">
    <property type="entry name" value="TRIPEPTIDYL AMINOPEPTIDASE"/>
    <property type="match status" value="1"/>
</dbReference>
<organism evidence="6 7">
    <name type="scientific">Corynebacterium durum F0235</name>
    <dbReference type="NCBI Taxonomy" id="1035195"/>
    <lineage>
        <taxon>Bacteria</taxon>
        <taxon>Bacillati</taxon>
        <taxon>Actinomycetota</taxon>
        <taxon>Actinomycetes</taxon>
        <taxon>Mycobacteriales</taxon>
        <taxon>Corynebacteriaceae</taxon>
        <taxon>Corynebacterium</taxon>
    </lineage>
</organism>
<dbReference type="GO" id="GO:0016787">
    <property type="term" value="F:hydrolase activity"/>
    <property type="evidence" value="ECO:0007669"/>
    <property type="project" value="UniProtKB-KW"/>
</dbReference>
<dbReference type="InterPro" id="IPR000073">
    <property type="entry name" value="AB_hydrolase_1"/>
</dbReference>
<dbReference type="InterPro" id="IPR029058">
    <property type="entry name" value="AB_hydrolase_fold"/>
</dbReference>
<evidence type="ECO:0000256" key="1">
    <source>
        <dbReference type="ARBA" id="ARBA00010088"/>
    </source>
</evidence>
<sequence>MRSSTPILAVAVVLASLVAYSAVPDPVQAAPMTRPAITQEECPKNVNQPGASCGRIEVPMDYASPNGQKIDIGFVKTAASKFEKRRGALFVNPGGPGGSVYNLFTLQNSAQGSPETSPQWSTEVREEWDIVAVQPRGLEGSTKLNCGEVSAGPIDQVRRFGGLINDACNAKMPGYAATLTTENTARDWDMVRQALGEEKISIYGMSYGTFLGSVYATMYPEHTDKVVLDAGLNPDNDMSESIPSRIGAFHDFFGWVSQHDDVYHMGTTPRAVYKSWADRVKQETGVSPTLPPPAAEEEDVPEVLGFTGSAGAEVMTRVDPMAVHVEWTLTQLTHLGAKQNESESLRLVKIGTAFPSWWPALASIIARPEPTTRPH</sequence>
<dbReference type="AlphaFoldDB" id="L1MM98"/>
<protein>
    <recommendedName>
        <fullName evidence="5">AB hydrolase-1 domain-containing protein</fullName>
    </recommendedName>
</protein>
<comment type="caution">
    <text evidence="6">The sequence shown here is derived from an EMBL/GenBank/DDBJ whole genome shotgun (WGS) entry which is preliminary data.</text>
</comment>
<dbReference type="InterPro" id="IPR051601">
    <property type="entry name" value="Serine_prot/Carboxylest_S33"/>
</dbReference>
<feature type="domain" description="AB hydrolase-1" evidence="5">
    <location>
        <begin position="88"/>
        <end position="268"/>
    </location>
</feature>
<dbReference type="RefSeq" id="WP_006062040.1">
    <property type="nucleotide sequence ID" value="NZ_KB290822.1"/>
</dbReference>
<evidence type="ECO:0000313" key="7">
    <source>
        <dbReference type="Proteomes" id="UP000010445"/>
    </source>
</evidence>
<keyword evidence="3" id="KW-0378">Hydrolase</keyword>
<dbReference type="HOGENOM" id="CLU_013364_3_2_11"/>
<evidence type="ECO:0000256" key="4">
    <source>
        <dbReference type="SAM" id="SignalP"/>
    </source>
</evidence>
<dbReference type="Gene3D" id="3.40.50.1820">
    <property type="entry name" value="alpha/beta hydrolase"/>
    <property type="match status" value="1"/>
</dbReference>
<dbReference type="Proteomes" id="UP000010445">
    <property type="component" value="Unassembled WGS sequence"/>
</dbReference>
<evidence type="ECO:0000256" key="3">
    <source>
        <dbReference type="ARBA" id="ARBA00022801"/>
    </source>
</evidence>
<dbReference type="OrthoDB" id="4447445at2"/>
<reference evidence="6 7" key="1">
    <citation type="submission" date="2012-05" db="EMBL/GenBank/DDBJ databases">
        <authorList>
            <person name="Weinstock G."/>
            <person name="Sodergren E."/>
            <person name="Lobos E.A."/>
            <person name="Fulton L."/>
            <person name="Fulton R."/>
            <person name="Courtney L."/>
            <person name="Fronick C."/>
            <person name="O'Laughlin M."/>
            <person name="Godfrey J."/>
            <person name="Wilson R.M."/>
            <person name="Miner T."/>
            <person name="Farmer C."/>
            <person name="Delehaunty K."/>
            <person name="Cordes M."/>
            <person name="Minx P."/>
            <person name="Tomlinson C."/>
            <person name="Chen J."/>
            <person name="Wollam A."/>
            <person name="Pepin K.H."/>
            <person name="Bhonagiri V."/>
            <person name="Zhang X."/>
            <person name="Suruliraj S."/>
            <person name="Warren W."/>
            <person name="Mitreva M."/>
            <person name="Mardis E.R."/>
            <person name="Wilson R.K."/>
        </authorList>
    </citation>
    <scope>NUCLEOTIDE SEQUENCE [LARGE SCALE GENOMIC DNA]</scope>
    <source>
        <strain evidence="6 7">F0235</strain>
    </source>
</reference>
<keyword evidence="2 4" id="KW-0732">Signal</keyword>
<evidence type="ECO:0000256" key="2">
    <source>
        <dbReference type="ARBA" id="ARBA00022729"/>
    </source>
</evidence>